<name>A0A3G3M3N6_9CAUD</name>
<sequence>MTAEKRNPTTRAECGTVAGWNAHNRARERQCMPCKIAKTDYTREWRHRTGRNQSSLYTPQDIAAIKAHALREASDAYPLETAYGGAEHAVNWLRERAEHIEAVPTGAASVIQGDNQ</sequence>
<reference evidence="1 2" key="1">
    <citation type="submission" date="2018-09" db="EMBL/GenBank/DDBJ databases">
        <authorList>
            <person name="Zack K."/>
            <person name="Stoner T.H."/>
            <person name="Garlena R.A."/>
            <person name="Russell D.A."/>
            <person name="Pope W.H."/>
            <person name="Jacobs-Sera D."/>
            <person name="Hatfull G.F."/>
        </authorList>
    </citation>
    <scope>NUCLEOTIDE SEQUENCE [LARGE SCALE GENOMIC DNA]</scope>
</reference>
<dbReference type="Proteomes" id="UP000279087">
    <property type="component" value="Segment"/>
</dbReference>
<evidence type="ECO:0000313" key="2">
    <source>
        <dbReference type="Proteomes" id="UP000279087"/>
    </source>
</evidence>
<protein>
    <submittedName>
        <fullName evidence="1">Uncharacterized protein</fullName>
    </submittedName>
</protein>
<accession>A0A3G3M3N6</accession>
<dbReference type="GeneID" id="77932047"/>
<evidence type="ECO:0000313" key="1">
    <source>
        <dbReference type="EMBL" id="AYR01050.1"/>
    </source>
</evidence>
<dbReference type="EMBL" id="MH910037">
    <property type="protein sequence ID" value="AYR01050.1"/>
    <property type="molecule type" value="Genomic_DNA"/>
</dbReference>
<gene>
    <name evidence="1" type="primary">82</name>
    <name evidence="1" type="ORF">PBI_ISOLDE_82</name>
</gene>
<organism evidence="1 2">
    <name type="scientific">Arthrobacter phage Isolde</name>
    <dbReference type="NCBI Taxonomy" id="2419610"/>
    <lineage>
        <taxon>Viruses</taxon>
        <taxon>Duplodnaviria</taxon>
        <taxon>Heunggongvirae</taxon>
        <taxon>Uroviricota</taxon>
        <taxon>Caudoviricetes</taxon>
        <taxon>Isoldevirus</taxon>
        <taxon>Isoldevirus isolde</taxon>
    </lineage>
</organism>
<dbReference type="RefSeq" id="YP_010656171.1">
    <property type="nucleotide sequence ID" value="NC_070835.1"/>
</dbReference>
<dbReference type="KEGG" id="vg:77932047"/>
<keyword evidence="2" id="KW-1185">Reference proteome</keyword>
<proteinExistence type="predicted"/>